<keyword evidence="8" id="KW-1185">Reference proteome</keyword>
<sequence>MTSTDDLEFKPSKLGTKDHWDKVYENELVNFEEIGDEGEICKLNANRRTRFGQESVEKLVDWALAHVPPSAGKSILEIGSGNGTLLIALAEAGYPTTHLSGIDYSSDAVKLSKAVASSRGTQGITFAECDFLSEDPPRLVLEDDADGWDAMMDKGTFDAIALAPPGDDGKPLIEGYPSRVSQLLRSGGYFLITSCNFTEEELKARFITSATGLTYHSSIKYPVFSFGGQRGSSYASIAFQKS</sequence>
<accession>A0A9P6DC88</accession>
<comment type="similarity">
    <text evidence="5">Belongs to the class I-like SAM-binding methyltransferase superfamily. EFM4 family.</text>
</comment>
<dbReference type="InterPro" id="IPR029063">
    <property type="entry name" value="SAM-dependent_MTases_sf"/>
</dbReference>
<keyword evidence="3 5" id="KW-0808">Transferase</keyword>
<dbReference type="EC" id="2.1.1.-" evidence="5"/>
<evidence type="ECO:0000256" key="3">
    <source>
        <dbReference type="ARBA" id="ARBA00022679"/>
    </source>
</evidence>
<dbReference type="Proteomes" id="UP000807025">
    <property type="component" value="Unassembled WGS sequence"/>
</dbReference>
<dbReference type="OrthoDB" id="10069295at2759"/>
<evidence type="ECO:0000313" key="8">
    <source>
        <dbReference type="Proteomes" id="UP000807025"/>
    </source>
</evidence>
<dbReference type="GO" id="GO:0016192">
    <property type="term" value="P:vesicle-mediated transport"/>
    <property type="evidence" value="ECO:0007669"/>
    <property type="project" value="UniProtKB-UniRule"/>
</dbReference>
<dbReference type="EMBL" id="MU154641">
    <property type="protein sequence ID" value="KAF9490463.1"/>
    <property type="molecule type" value="Genomic_DNA"/>
</dbReference>
<feature type="domain" description="Methyltransferase" evidence="6">
    <location>
        <begin position="71"/>
        <end position="206"/>
    </location>
</feature>
<evidence type="ECO:0000256" key="2">
    <source>
        <dbReference type="ARBA" id="ARBA00022603"/>
    </source>
</evidence>
<keyword evidence="2 5" id="KW-0489">Methyltransferase</keyword>
<evidence type="ECO:0000256" key="4">
    <source>
        <dbReference type="ARBA" id="ARBA00022691"/>
    </source>
</evidence>
<proteinExistence type="inferred from homology"/>
<dbReference type="HAMAP" id="MF_03188">
    <property type="entry name" value="Methyltr_EFM4"/>
    <property type="match status" value="1"/>
</dbReference>
<evidence type="ECO:0000256" key="1">
    <source>
        <dbReference type="ARBA" id="ARBA00022490"/>
    </source>
</evidence>
<dbReference type="InterPro" id="IPR025714">
    <property type="entry name" value="Methyltranfer_dom"/>
</dbReference>
<dbReference type="Pfam" id="PF13847">
    <property type="entry name" value="Methyltransf_31"/>
    <property type="match status" value="1"/>
</dbReference>
<dbReference type="Gene3D" id="3.40.50.150">
    <property type="entry name" value="Vaccinia Virus protein VP39"/>
    <property type="match status" value="1"/>
</dbReference>
<dbReference type="PANTHER" id="PTHR12843">
    <property type="entry name" value="PROTEIN-LYSINE N-METHYLTRANSFERASE METTL10"/>
    <property type="match status" value="1"/>
</dbReference>
<dbReference type="PANTHER" id="PTHR12843:SF5">
    <property type="entry name" value="EEF1A LYSINE METHYLTRANSFERASE 2"/>
    <property type="match status" value="1"/>
</dbReference>
<name>A0A9P6DC88_PLEER</name>
<protein>
    <recommendedName>
        <fullName evidence="5">Protein-lysine N-methyltransferase EFM4</fullName>
        <ecNumber evidence="5">2.1.1.-</ecNumber>
    </recommendedName>
    <alternativeName>
        <fullName evidence="5">Elongation factor methyltransferase 4</fullName>
    </alternativeName>
</protein>
<comment type="caution">
    <text evidence="7">The sequence shown here is derived from an EMBL/GenBank/DDBJ whole genome shotgun (WGS) entry which is preliminary data.</text>
</comment>
<dbReference type="GO" id="GO:0032259">
    <property type="term" value="P:methylation"/>
    <property type="evidence" value="ECO:0007669"/>
    <property type="project" value="UniProtKB-KW"/>
</dbReference>
<comment type="function">
    <text evidence="5">S-adenosyl-L-methionine-dependent protein-lysine N-methyltransferase that mono- and dimethylates elongation factor 1-alpha at 'Lys-316'. May play a role in intracellular transport.</text>
</comment>
<dbReference type="InterPro" id="IPR026635">
    <property type="entry name" value="Efm4/METTL10"/>
</dbReference>
<reference evidence="7" key="1">
    <citation type="submission" date="2020-11" db="EMBL/GenBank/DDBJ databases">
        <authorList>
            <consortium name="DOE Joint Genome Institute"/>
            <person name="Ahrendt S."/>
            <person name="Riley R."/>
            <person name="Andreopoulos W."/>
            <person name="Labutti K."/>
            <person name="Pangilinan J."/>
            <person name="Ruiz-Duenas F.J."/>
            <person name="Barrasa J.M."/>
            <person name="Sanchez-Garcia M."/>
            <person name="Camarero S."/>
            <person name="Miyauchi S."/>
            <person name="Serrano A."/>
            <person name="Linde D."/>
            <person name="Babiker R."/>
            <person name="Drula E."/>
            <person name="Ayuso-Fernandez I."/>
            <person name="Pacheco R."/>
            <person name="Padilla G."/>
            <person name="Ferreira P."/>
            <person name="Barriuso J."/>
            <person name="Kellner H."/>
            <person name="Castanera R."/>
            <person name="Alfaro M."/>
            <person name="Ramirez L."/>
            <person name="Pisabarro A.G."/>
            <person name="Kuo A."/>
            <person name="Tritt A."/>
            <person name="Lipzen A."/>
            <person name="He G."/>
            <person name="Yan M."/>
            <person name="Ng V."/>
            <person name="Cullen D."/>
            <person name="Martin F."/>
            <person name="Rosso M.-N."/>
            <person name="Henrissat B."/>
            <person name="Hibbett D."/>
            <person name="Martinez A.T."/>
            <person name="Grigoriev I.V."/>
        </authorList>
    </citation>
    <scope>NUCLEOTIDE SEQUENCE</scope>
    <source>
        <strain evidence="7">ATCC 90797</strain>
    </source>
</reference>
<keyword evidence="4 5" id="KW-0949">S-adenosyl-L-methionine</keyword>
<dbReference type="SUPFAM" id="SSF53335">
    <property type="entry name" value="S-adenosyl-L-methionine-dependent methyltransferases"/>
    <property type="match status" value="1"/>
</dbReference>
<comment type="subcellular location">
    <subcellularLocation>
        <location evidence="5">Cytoplasm</location>
    </subcellularLocation>
</comment>
<dbReference type="CDD" id="cd02440">
    <property type="entry name" value="AdoMet_MTases"/>
    <property type="match status" value="1"/>
</dbReference>
<dbReference type="GO" id="GO:0016279">
    <property type="term" value="F:protein-lysine N-methyltransferase activity"/>
    <property type="evidence" value="ECO:0007669"/>
    <property type="project" value="UniProtKB-UniRule"/>
</dbReference>
<dbReference type="GO" id="GO:0005737">
    <property type="term" value="C:cytoplasm"/>
    <property type="evidence" value="ECO:0007669"/>
    <property type="project" value="UniProtKB-SubCell"/>
</dbReference>
<keyword evidence="1 5" id="KW-0963">Cytoplasm</keyword>
<keyword evidence="5" id="KW-0813">Transport</keyword>
<organism evidence="7 8">
    <name type="scientific">Pleurotus eryngii</name>
    <name type="common">Boletus of the steppes</name>
    <dbReference type="NCBI Taxonomy" id="5323"/>
    <lineage>
        <taxon>Eukaryota</taxon>
        <taxon>Fungi</taxon>
        <taxon>Dikarya</taxon>
        <taxon>Basidiomycota</taxon>
        <taxon>Agaricomycotina</taxon>
        <taxon>Agaricomycetes</taxon>
        <taxon>Agaricomycetidae</taxon>
        <taxon>Agaricales</taxon>
        <taxon>Pleurotineae</taxon>
        <taxon>Pleurotaceae</taxon>
        <taxon>Pleurotus</taxon>
    </lineage>
</organism>
<dbReference type="AlphaFoldDB" id="A0A9P6DC88"/>
<evidence type="ECO:0000313" key="7">
    <source>
        <dbReference type="EMBL" id="KAF9490463.1"/>
    </source>
</evidence>
<evidence type="ECO:0000259" key="6">
    <source>
        <dbReference type="Pfam" id="PF13847"/>
    </source>
</evidence>
<gene>
    <name evidence="5" type="primary">EFM4</name>
    <name evidence="7" type="ORF">BDN71DRAFT_1399990</name>
</gene>
<evidence type="ECO:0000256" key="5">
    <source>
        <dbReference type="HAMAP-Rule" id="MF_03188"/>
    </source>
</evidence>